<name>A0AAI9XC39_PENTH</name>
<evidence type="ECO:0000313" key="2">
    <source>
        <dbReference type="Proteomes" id="UP001227192"/>
    </source>
</evidence>
<evidence type="ECO:0000313" key="1">
    <source>
        <dbReference type="EMBL" id="KAJ9490693.1"/>
    </source>
</evidence>
<comment type="caution">
    <text evidence="1">The sequence shown here is derived from an EMBL/GenBank/DDBJ whole genome shotgun (WGS) entry which is preliminary data.</text>
</comment>
<dbReference type="EMBL" id="LACB01000050">
    <property type="protein sequence ID" value="KAJ9490693.1"/>
    <property type="molecule type" value="Genomic_DNA"/>
</dbReference>
<dbReference type="SUPFAM" id="SSF81383">
    <property type="entry name" value="F-box domain"/>
    <property type="match status" value="1"/>
</dbReference>
<sequence>MANQSPLLNRLGIILKAKKYVALWDLMTREGITNTYHNQSLVVNPVQIPRLESELDVITKSLGKKAAPDLHSRSEDIFNNLSVELRHEIFKLLPAGSILALKAASLAMHSTTLPYGLWKRTLRSEIPWLWEVHDIDAFQSQEVEDNISKLLLDIQKKSRYTSKSDDYIFGLANRRRIWGVCEQIRSRLWLFDSASLQSAVCSRDEAVAEVAPYLILGSGSIPGSRLAATNSFLSLFFFFFSL</sequence>
<proteinExistence type="predicted"/>
<dbReference type="Proteomes" id="UP001227192">
    <property type="component" value="Unassembled WGS sequence"/>
</dbReference>
<protein>
    <submittedName>
        <fullName evidence="1">Uncharacterized protein</fullName>
    </submittedName>
</protein>
<reference evidence="1" key="2">
    <citation type="journal article" date="2016" name="Fungal Biol.">
        <title>Ochratoxin A production by Penicillium thymicola.</title>
        <authorList>
            <person name="Nguyen H.D.T."/>
            <person name="McMullin D.R."/>
            <person name="Ponomareva E."/>
            <person name="Riley R."/>
            <person name="Pomraning K.R."/>
            <person name="Baker S.E."/>
            <person name="Seifert K.A."/>
        </authorList>
    </citation>
    <scope>NUCLEOTIDE SEQUENCE</scope>
    <source>
        <strain evidence="1">DAOM 180753</strain>
    </source>
</reference>
<dbReference type="InterPro" id="IPR036047">
    <property type="entry name" value="F-box-like_dom_sf"/>
</dbReference>
<dbReference type="AlphaFoldDB" id="A0AAI9XC39"/>
<organism evidence="1 2">
    <name type="scientific">Penicillium thymicola</name>
    <dbReference type="NCBI Taxonomy" id="293382"/>
    <lineage>
        <taxon>Eukaryota</taxon>
        <taxon>Fungi</taxon>
        <taxon>Dikarya</taxon>
        <taxon>Ascomycota</taxon>
        <taxon>Pezizomycotina</taxon>
        <taxon>Eurotiomycetes</taxon>
        <taxon>Eurotiomycetidae</taxon>
        <taxon>Eurotiales</taxon>
        <taxon>Aspergillaceae</taxon>
        <taxon>Penicillium</taxon>
    </lineage>
</organism>
<accession>A0AAI9XC39</accession>
<keyword evidence="2" id="KW-1185">Reference proteome</keyword>
<gene>
    <name evidence="1" type="ORF">VN97_g2564</name>
</gene>
<reference evidence="1" key="1">
    <citation type="submission" date="2015-06" db="EMBL/GenBank/DDBJ databases">
        <authorList>
            <person name="Nguyen H."/>
        </authorList>
    </citation>
    <scope>NUCLEOTIDE SEQUENCE</scope>
    <source>
        <strain evidence="1">DAOM 180753</strain>
    </source>
</reference>